<dbReference type="Gene3D" id="3.40.50.620">
    <property type="entry name" value="HUPs"/>
    <property type="match status" value="1"/>
</dbReference>
<reference evidence="1 2" key="1">
    <citation type="submission" date="2024-09" db="EMBL/GenBank/DDBJ databases">
        <authorList>
            <person name="Sun Q."/>
            <person name="Mori K."/>
        </authorList>
    </citation>
    <scope>NUCLEOTIDE SEQUENCE [LARGE SCALE GENOMIC DNA]</scope>
    <source>
        <strain evidence="1 2">TBRC 1851</strain>
    </source>
</reference>
<keyword evidence="2" id="KW-1185">Reference proteome</keyword>
<protein>
    <submittedName>
        <fullName evidence="1">Uncharacterized protein</fullName>
    </submittedName>
</protein>
<dbReference type="InterPro" id="IPR014729">
    <property type="entry name" value="Rossmann-like_a/b/a_fold"/>
</dbReference>
<dbReference type="RefSeq" id="WP_394300904.1">
    <property type="nucleotide sequence ID" value="NZ_JBHMQT010000016.1"/>
</dbReference>
<organism evidence="1 2">
    <name type="scientific">Sphaerimonospora cavernae</name>
    <dbReference type="NCBI Taxonomy" id="1740611"/>
    <lineage>
        <taxon>Bacteria</taxon>
        <taxon>Bacillati</taxon>
        <taxon>Actinomycetota</taxon>
        <taxon>Actinomycetes</taxon>
        <taxon>Streptosporangiales</taxon>
        <taxon>Streptosporangiaceae</taxon>
        <taxon>Sphaerimonospora</taxon>
    </lineage>
</organism>
<gene>
    <name evidence="1" type="ORF">ACFHYQ_10395</name>
</gene>
<dbReference type="EMBL" id="JBHMQT010000016">
    <property type="protein sequence ID" value="MFC0862705.1"/>
    <property type="molecule type" value="Genomic_DNA"/>
</dbReference>
<accession>A0ABV6U4B2</accession>
<name>A0ABV6U4B2_9ACTN</name>
<proteinExistence type="predicted"/>
<sequence>MDTVPAVVSVHPVTALVEASAKADLGVVGSRGRGVVRPLVLGPDSPLWLAAGESVGDPADELIEHRLPSRGGYAMACGHRSVIA</sequence>
<evidence type="ECO:0000313" key="1">
    <source>
        <dbReference type="EMBL" id="MFC0862705.1"/>
    </source>
</evidence>
<dbReference type="Proteomes" id="UP001589870">
    <property type="component" value="Unassembled WGS sequence"/>
</dbReference>
<comment type="caution">
    <text evidence="1">The sequence shown here is derived from an EMBL/GenBank/DDBJ whole genome shotgun (WGS) entry which is preliminary data.</text>
</comment>
<evidence type="ECO:0000313" key="2">
    <source>
        <dbReference type="Proteomes" id="UP001589870"/>
    </source>
</evidence>